<dbReference type="PROSITE" id="PS50075">
    <property type="entry name" value="CARRIER"/>
    <property type="match status" value="1"/>
</dbReference>
<evidence type="ECO:0000313" key="2">
    <source>
        <dbReference type="EMBL" id="MDS1270913.1"/>
    </source>
</evidence>
<proteinExistence type="predicted"/>
<dbReference type="Pfam" id="PF00550">
    <property type="entry name" value="PP-binding"/>
    <property type="match status" value="1"/>
</dbReference>
<dbReference type="Gene3D" id="1.10.1200.10">
    <property type="entry name" value="ACP-like"/>
    <property type="match status" value="1"/>
</dbReference>
<dbReference type="InterPro" id="IPR036736">
    <property type="entry name" value="ACP-like_sf"/>
</dbReference>
<accession>A0ABU2H6I8</accession>
<evidence type="ECO:0000313" key="3">
    <source>
        <dbReference type="Proteomes" id="UP001250214"/>
    </source>
</evidence>
<evidence type="ECO:0000259" key="1">
    <source>
        <dbReference type="PROSITE" id="PS50075"/>
    </source>
</evidence>
<gene>
    <name evidence="2" type="ORF">RIF23_11445</name>
</gene>
<dbReference type="SUPFAM" id="SSF47336">
    <property type="entry name" value="ACP-like"/>
    <property type="match status" value="1"/>
</dbReference>
<comment type="caution">
    <text evidence="2">The sequence shown here is derived from an EMBL/GenBank/DDBJ whole genome shotgun (WGS) entry which is preliminary data.</text>
</comment>
<reference evidence="3" key="1">
    <citation type="submission" date="2023-07" db="EMBL/GenBank/DDBJ databases">
        <title>Novel species in the genus Lipingzhangella isolated from Sambhar Salt Lake.</title>
        <authorList>
            <person name="Jiya N."/>
            <person name="Kajale S."/>
            <person name="Sharma A."/>
        </authorList>
    </citation>
    <scope>NUCLEOTIDE SEQUENCE [LARGE SCALE GENOMIC DNA]</scope>
    <source>
        <strain evidence="3">LS1_29</strain>
    </source>
</reference>
<dbReference type="Proteomes" id="UP001250214">
    <property type="component" value="Unassembled WGS sequence"/>
</dbReference>
<name>A0ABU2H6I8_9ACTN</name>
<dbReference type="EMBL" id="JAVLVT010000005">
    <property type="protein sequence ID" value="MDS1270913.1"/>
    <property type="molecule type" value="Genomic_DNA"/>
</dbReference>
<keyword evidence="3" id="KW-1185">Reference proteome</keyword>
<protein>
    <submittedName>
        <fullName evidence="2">Phosphopantetheine-binding protein</fullName>
    </submittedName>
</protein>
<sequence>MIDEAEFLELLDEELGLRVTPEDLTCDLDALEGWDSLHLLRLMSALESRTGRGVRLTDVIEATTLGQVLDAVVRDG</sequence>
<dbReference type="InterPro" id="IPR009081">
    <property type="entry name" value="PP-bd_ACP"/>
</dbReference>
<feature type="domain" description="Carrier" evidence="1">
    <location>
        <begin position="1"/>
        <end position="76"/>
    </location>
</feature>
<organism evidence="2 3">
    <name type="scientific">Lipingzhangella rawalii</name>
    <dbReference type="NCBI Taxonomy" id="2055835"/>
    <lineage>
        <taxon>Bacteria</taxon>
        <taxon>Bacillati</taxon>
        <taxon>Actinomycetota</taxon>
        <taxon>Actinomycetes</taxon>
        <taxon>Streptosporangiales</taxon>
        <taxon>Nocardiopsidaceae</taxon>
        <taxon>Lipingzhangella</taxon>
    </lineage>
</organism>
<dbReference type="RefSeq" id="WP_310912467.1">
    <property type="nucleotide sequence ID" value="NZ_JAVLVT010000005.1"/>
</dbReference>